<keyword evidence="3" id="KW-1185">Reference proteome</keyword>
<feature type="chain" id="PRO_5045966826" evidence="1">
    <location>
        <begin position="26"/>
        <end position="129"/>
    </location>
</feature>
<gene>
    <name evidence="2" type="ORF">ACFPC0_07300</name>
</gene>
<dbReference type="EMBL" id="JBHSDP010000008">
    <property type="protein sequence ID" value="MFC4327635.1"/>
    <property type="molecule type" value="Genomic_DNA"/>
</dbReference>
<proteinExistence type="predicted"/>
<feature type="signal peptide" evidence="1">
    <location>
        <begin position="1"/>
        <end position="25"/>
    </location>
</feature>
<organism evidence="2 3">
    <name type="scientific">Streptomyces andamanensis</name>
    <dbReference type="NCBI Taxonomy" id="1565035"/>
    <lineage>
        <taxon>Bacteria</taxon>
        <taxon>Bacillati</taxon>
        <taxon>Actinomycetota</taxon>
        <taxon>Actinomycetes</taxon>
        <taxon>Kitasatosporales</taxon>
        <taxon>Streptomycetaceae</taxon>
        <taxon>Streptomyces</taxon>
    </lineage>
</organism>
<evidence type="ECO:0000256" key="1">
    <source>
        <dbReference type="SAM" id="SignalP"/>
    </source>
</evidence>
<keyword evidence="1" id="KW-0732">Signal</keyword>
<evidence type="ECO:0000313" key="2">
    <source>
        <dbReference type="EMBL" id="MFC4327635.1"/>
    </source>
</evidence>
<accession>A0ABV8TAI5</accession>
<protein>
    <submittedName>
        <fullName evidence="2">Uncharacterized protein</fullName>
    </submittedName>
</protein>
<dbReference type="RefSeq" id="WP_381737499.1">
    <property type="nucleotide sequence ID" value="NZ_JBHSDP010000008.1"/>
</dbReference>
<sequence length="129" mass="13977">MMDKKVLGVLAAVTLSIGVAAPASAATAPGYDLLTMGHGTKTLGIAYVDNNYSGSRIEFRGESCNSDKEDIPDYQFPLPEKYRWTISSVQNLTASCQMGLRNRNGDRLLVGSEPQLGSWNDQTVTVQFS</sequence>
<reference evidence="3" key="1">
    <citation type="journal article" date="2019" name="Int. J. Syst. Evol. Microbiol.">
        <title>The Global Catalogue of Microorganisms (GCM) 10K type strain sequencing project: providing services to taxonomists for standard genome sequencing and annotation.</title>
        <authorList>
            <consortium name="The Broad Institute Genomics Platform"/>
            <consortium name="The Broad Institute Genome Sequencing Center for Infectious Disease"/>
            <person name="Wu L."/>
            <person name="Ma J."/>
        </authorList>
    </citation>
    <scope>NUCLEOTIDE SEQUENCE [LARGE SCALE GENOMIC DNA]</scope>
    <source>
        <strain evidence="3">PCU 347</strain>
    </source>
</reference>
<name>A0ABV8TAI5_9ACTN</name>
<evidence type="ECO:0000313" key="3">
    <source>
        <dbReference type="Proteomes" id="UP001595824"/>
    </source>
</evidence>
<comment type="caution">
    <text evidence="2">The sequence shown here is derived from an EMBL/GenBank/DDBJ whole genome shotgun (WGS) entry which is preliminary data.</text>
</comment>
<dbReference type="Proteomes" id="UP001595824">
    <property type="component" value="Unassembled WGS sequence"/>
</dbReference>